<evidence type="ECO:0000256" key="13">
    <source>
        <dbReference type="ARBA" id="ARBA00052179"/>
    </source>
</evidence>
<comment type="catalytic activity">
    <reaction evidence="13">
        <text>L-cysteine(out) + L-arginine(in) = L-cysteine(in) + L-arginine(out)</text>
        <dbReference type="Rhea" id="RHEA:71071"/>
        <dbReference type="ChEBI" id="CHEBI:32682"/>
        <dbReference type="ChEBI" id="CHEBI:35235"/>
    </reaction>
    <physiologicalReaction direction="left-to-right" evidence="13">
        <dbReference type="Rhea" id="RHEA:71072"/>
    </physiologicalReaction>
</comment>
<organism evidence="21 22">
    <name type="scientific">Tropilaelaps mercedesae</name>
    <dbReference type="NCBI Taxonomy" id="418985"/>
    <lineage>
        <taxon>Eukaryota</taxon>
        <taxon>Metazoa</taxon>
        <taxon>Ecdysozoa</taxon>
        <taxon>Arthropoda</taxon>
        <taxon>Chelicerata</taxon>
        <taxon>Arachnida</taxon>
        <taxon>Acari</taxon>
        <taxon>Parasitiformes</taxon>
        <taxon>Mesostigmata</taxon>
        <taxon>Gamasina</taxon>
        <taxon>Dermanyssoidea</taxon>
        <taxon>Laelapidae</taxon>
        <taxon>Tropilaelaps</taxon>
    </lineage>
</organism>
<comment type="catalytic activity">
    <reaction evidence="12">
        <text>L-histidine(out) + L-arginine(in) = L-histidine(in) + L-arginine(out)</text>
        <dbReference type="Rhea" id="RHEA:71063"/>
        <dbReference type="ChEBI" id="CHEBI:32682"/>
        <dbReference type="ChEBI" id="CHEBI:57595"/>
    </reaction>
    <physiologicalReaction direction="left-to-right" evidence="12">
        <dbReference type="Rhea" id="RHEA:71064"/>
    </physiologicalReaction>
</comment>
<keyword evidence="8 20" id="KW-0472">Membrane</keyword>
<feature type="transmembrane region" description="Helical" evidence="20">
    <location>
        <begin position="281"/>
        <end position="303"/>
    </location>
</feature>
<evidence type="ECO:0000256" key="4">
    <source>
        <dbReference type="ARBA" id="ARBA00022475"/>
    </source>
</evidence>
<feature type="transmembrane region" description="Helical" evidence="20">
    <location>
        <begin position="81"/>
        <end position="103"/>
    </location>
</feature>
<feature type="transmembrane region" description="Helical" evidence="20">
    <location>
        <begin position="205"/>
        <end position="225"/>
    </location>
</feature>
<feature type="region of interest" description="Disordered" evidence="19">
    <location>
        <begin position="1"/>
        <end position="30"/>
    </location>
</feature>
<feature type="transmembrane region" description="Helical" evidence="20">
    <location>
        <begin position="437"/>
        <end position="457"/>
    </location>
</feature>
<comment type="catalytic activity">
    <reaction evidence="14">
        <text>L-leucine(out) + L-arginine(in) = L-leucine(in) + L-arginine(out)</text>
        <dbReference type="Rhea" id="RHEA:71059"/>
        <dbReference type="ChEBI" id="CHEBI:32682"/>
        <dbReference type="ChEBI" id="CHEBI:57427"/>
    </reaction>
    <physiologicalReaction direction="left-to-right" evidence="14">
        <dbReference type="Rhea" id="RHEA:71060"/>
    </physiologicalReaction>
</comment>
<comment type="catalytic activity">
    <reaction evidence="18">
        <text>L-phenylalanine(out) + L-arginine(in) = L-phenylalanine(in) + L-arginine(out)</text>
        <dbReference type="Rhea" id="RHEA:71067"/>
        <dbReference type="ChEBI" id="CHEBI:32682"/>
        <dbReference type="ChEBI" id="CHEBI:58095"/>
    </reaction>
    <physiologicalReaction direction="left-to-right" evidence="18">
        <dbReference type="Rhea" id="RHEA:71068"/>
    </physiologicalReaction>
</comment>
<keyword evidence="6 20" id="KW-0812">Transmembrane</keyword>
<keyword evidence="5" id="KW-0597">Phosphoprotein</keyword>
<proteinExistence type="inferred from homology"/>
<evidence type="ECO:0000313" key="21">
    <source>
        <dbReference type="EMBL" id="OQR79510.1"/>
    </source>
</evidence>
<keyword evidence="22" id="KW-1185">Reference proteome</keyword>
<evidence type="ECO:0000256" key="14">
    <source>
        <dbReference type="ARBA" id="ARBA00052732"/>
    </source>
</evidence>
<evidence type="ECO:0000256" key="12">
    <source>
        <dbReference type="ARBA" id="ARBA00051835"/>
    </source>
</evidence>
<name>A0A1V9Y1D5_9ACAR</name>
<evidence type="ECO:0000256" key="18">
    <source>
        <dbReference type="ARBA" id="ARBA00093193"/>
    </source>
</evidence>
<feature type="transmembrane region" description="Helical" evidence="20">
    <location>
        <begin position="463"/>
        <end position="483"/>
    </location>
</feature>
<evidence type="ECO:0000256" key="1">
    <source>
        <dbReference type="ARBA" id="ARBA00004424"/>
    </source>
</evidence>
<dbReference type="AlphaFoldDB" id="A0A1V9Y1D5"/>
<sequence length="522" mass="56572">MASLVNRRAPLATPEVSPDRDDAGPSKEVSAVAGVNDEKGKGVRLERNLGLMSGVAMIVGTMIGSGIFVSPKGVLLRSGSVGMTLLVWAGGGFISLLGALSFAELGTLVTKSGGDYIYILEAFRACGSAGPVPAFLYAWTTCLLLKPASLGITTQSFAKYMLTPFFLYCDDTPPIPTKMLAIWTIILVTIANCWSVTLATRIQNVFTLAKIFALICIIIGGLWQLTMGRTEYLESGFEGTSWSFSDIASAFYSAMWAYDGWNNLNLITEELINPFVNLPRAIIIGIPLVTACYVFTNLSYLTVLSRTEFLASEAVAVRFGNHVFGSLAAVISLFVAASTFGSANGSTFAAARISFTAAREGHQLKFFSYAHVTNLTPMPALILNAVLGILMVVCADIGQLIDFFGFAAWLFYGIATFTVITMRFTKKDDPRPYKVPIIVPVLVCIVAAYLVVAPIVMNPQMEYVYASIFILSGLFFYVPFVHFKCQPAFAAHLTRFGQILLNVVPTMTPEEEKKLITETSSL</sequence>
<comment type="catalytic activity">
    <reaction evidence="11">
        <text>L-cystine(out) + L-arginine(in) = L-cystine(in) + L-arginine(out)</text>
        <dbReference type="Rhea" id="RHEA:71075"/>
        <dbReference type="ChEBI" id="CHEBI:32682"/>
        <dbReference type="ChEBI" id="CHEBI:35491"/>
    </reaction>
    <physiologicalReaction direction="left-to-right" evidence="11">
        <dbReference type="Rhea" id="RHEA:71076"/>
    </physiologicalReaction>
</comment>
<keyword evidence="4" id="KW-1003">Cell membrane</keyword>
<evidence type="ECO:0000256" key="19">
    <source>
        <dbReference type="SAM" id="MobiDB-lite"/>
    </source>
</evidence>
<comment type="similarity">
    <text evidence="2">Belongs to the amino acid-polyamine-organocation (APC) superfamily.</text>
</comment>
<evidence type="ECO:0000256" key="9">
    <source>
        <dbReference type="ARBA" id="ARBA00023157"/>
    </source>
</evidence>
<evidence type="ECO:0000256" key="15">
    <source>
        <dbReference type="ARBA" id="ARBA00074336"/>
    </source>
</evidence>
<keyword evidence="3" id="KW-0813">Transport</keyword>
<dbReference type="PIRSF" id="PIRSF006060">
    <property type="entry name" value="AA_transporter"/>
    <property type="match status" value="1"/>
</dbReference>
<dbReference type="PANTHER" id="PTHR11785">
    <property type="entry name" value="AMINO ACID TRANSPORTER"/>
    <property type="match status" value="1"/>
</dbReference>
<dbReference type="InterPro" id="IPR002293">
    <property type="entry name" value="AA/rel_permease1"/>
</dbReference>
<dbReference type="GO" id="GO:0015179">
    <property type="term" value="F:L-amino acid transmembrane transporter activity"/>
    <property type="evidence" value="ECO:0007669"/>
    <property type="project" value="TreeGrafter"/>
</dbReference>
<evidence type="ECO:0000256" key="5">
    <source>
        <dbReference type="ARBA" id="ARBA00022553"/>
    </source>
</evidence>
<evidence type="ECO:0000256" key="20">
    <source>
        <dbReference type="SAM" id="Phobius"/>
    </source>
</evidence>
<keyword evidence="9" id="KW-1015">Disulfide bond</keyword>
<dbReference type="Gene3D" id="1.20.1740.10">
    <property type="entry name" value="Amino acid/polyamine transporter I"/>
    <property type="match status" value="1"/>
</dbReference>
<protein>
    <recommendedName>
        <fullName evidence="15">b(0,+)-type amino acid transporter 1</fullName>
    </recommendedName>
    <alternativeName>
        <fullName evidence="16">Glycoprotein-associated amino acid transporter b0,+AT1</fullName>
    </alternativeName>
    <alternativeName>
        <fullName evidence="17">Solute carrier family 7 member 9</fullName>
    </alternativeName>
</protein>
<feature type="transmembrane region" description="Helical" evidence="20">
    <location>
        <begin position="323"/>
        <end position="343"/>
    </location>
</feature>
<reference evidence="21 22" key="1">
    <citation type="journal article" date="2017" name="Gigascience">
        <title>Draft genome of the honey bee ectoparasitic mite, Tropilaelaps mercedesae, is shaped by the parasitic life history.</title>
        <authorList>
            <person name="Dong X."/>
            <person name="Armstrong S.D."/>
            <person name="Xia D."/>
            <person name="Makepeace B.L."/>
            <person name="Darby A.C."/>
            <person name="Kadowaki T."/>
        </authorList>
    </citation>
    <scope>NUCLEOTIDE SEQUENCE [LARGE SCALE GENOMIC DNA]</scope>
    <source>
        <strain evidence="21">Wuxi-XJTLU</strain>
    </source>
</reference>
<evidence type="ECO:0000256" key="2">
    <source>
        <dbReference type="ARBA" id="ARBA00009523"/>
    </source>
</evidence>
<comment type="caution">
    <text evidence="21">The sequence shown here is derived from an EMBL/GenBank/DDBJ whole genome shotgun (WGS) entry which is preliminary data.</text>
</comment>
<feature type="transmembrane region" description="Helical" evidence="20">
    <location>
        <begin position="180"/>
        <end position="199"/>
    </location>
</feature>
<dbReference type="InParanoid" id="A0A1V9Y1D5"/>
<evidence type="ECO:0000256" key="16">
    <source>
        <dbReference type="ARBA" id="ARBA00079910"/>
    </source>
</evidence>
<dbReference type="STRING" id="418985.A0A1V9Y1D5"/>
<feature type="transmembrane region" description="Helical" evidence="20">
    <location>
        <begin position="407"/>
        <end position="425"/>
    </location>
</feature>
<dbReference type="PANTHER" id="PTHR11785:SF512">
    <property type="entry name" value="SOBREMESA, ISOFORM B"/>
    <property type="match status" value="1"/>
</dbReference>
<feature type="transmembrane region" description="Helical" evidence="20">
    <location>
        <begin position="49"/>
        <end position="69"/>
    </location>
</feature>
<evidence type="ECO:0000256" key="11">
    <source>
        <dbReference type="ARBA" id="ARBA00051814"/>
    </source>
</evidence>
<dbReference type="Pfam" id="PF13520">
    <property type="entry name" value="AA_permease_2"/>
    <property type="match status" value="1"/>
</dbReference>
<accession>A0A1V9Y1D5</accession>
<dbReference type="EMBL" id="MNPL01001029">
    <property type="protein sequence ID" value="OQR79510.1"/>
    <property type="molecule type" value="Genomic_DNA"/>
</dbReference>
<evidence type="ECO:0000256" key="8">
    <source>
        <dbReference type="ARBA" id="ARBA00023136"/>
    </source>
</evidence>
<dbReference type="GO" id="GO:0016324">
    <property type="term" value="C:apical plasma membrane"/>
    <property type="evidence" value="ECO:0007669"/>
    <property type="project" value="UniProtKB-SubCell"/>
</dbReference>
<evidence type="ECO:0000256" key="10">
    <source>
        <dbReference type="ARBA" id="ARBA00051323"/>
    </source>
</evidence>
<evidence type="ECO:0000256" key="3">
    <source>
        <dbReference type="ARBA" id="ARBA00022448"/>
    </source>
</evidence>
<dbReference type="OrthoDB" id="5982228at2759"/>
<comment type="subcellular location">
    <subcellularLocation>
        <location evidence="1">Apical cell membrane</location>
        <topology evidence="1">Multi-pass membrane protein</topology>
    </subcellularLocation>
</comment>
<keyword evidence="7 20" id="KW-1133">Transmembrane helix</keyword>
<evidence type="ECO:0000256" key="7">
    <source>
        <dbReference type="ARBA" id="ARBA00022989"/>
    </source>
</evidence>
<gene>
    <name evidence="21" type="ORF">BIW11_05686</name>
</gene>
<evidence type="ECO:0000313" key="22">
    <source>
        <dbReference type="Proteomes" id="UP000192247"/>
    </source>
</evidence>
<dbReference type="Proteomes" id="UP000192247">
    <property type="component" value="Unassembled WGS sequence"/>
</dbReference>
<dbReference type="InterPro" id="IPR050598">
    <property type="entry name" value="AminoAcid_Transporter"/>
</dbReference>
<feature type="transmembrane region" description="Helical" evidence="20">
    <location>
        <begin position="381"/>
        <end position="401"/>
    </location>
</feature>
<dbReference type="FunCoup" id="A0A1V9Y1D5">
    <property type="interactions" value="139"/>
</dbReference>
<evidence type="ECO:0000256" key="6">
    <source>
        <dbReference type="ARBA" id="ARBA00022692"/>
    </source>
</evidence>
<evidence type="ECO:0000256" key="17">
    <source>
        <dbReference type="ARBA" id="ARBA00083296"/>
    </source>
</evidence>
<dbReference type="FunFam" id="1.20.1740.10:FF:000015">
    <property type="entry name" value="B(0,+)-type amino acid transporter 1"/>
    <property type="match status" value="1"/>
</dbReference>
<comment type="catalytic activity">
    <reaction evidence="10">
        <text>L-lysine(out) + L-arginine(in) = L-lysine(in) + L-arginine(out)</text>
        <dbReference type="Rhea" id="RHEA:70827"/>
        <dbReference type="ChEBI" id="CHEBI:32551"/>
        <dbReference type="ChEBI" id="CHEBI:32682"/>
    </reaction>
    <physiologicalReaction direction="left-to-right" evidence="10">
        <dbReference type="Rhea" id="RHEA:70828"/>
    </physiologicalReaction>
</comment>